<dbReference type="Proteomes" id="UP000231383">
    <property type="component" value="Unassembled WGS sequence"/>
</dbReference>
<accession>A0A2M8EXB5</accession>
<evidence type="ECO:0000313" key="1">
    <source>
        <dbReference type="EMBL" id="PJC30550.1"/>
    </source>
</evidence>
<sequence>MINWQQFGLRSNPYDTLPLIEGGELPIDKAFVGRSAELQILKDIFLSDTRACLTILGNVGVGKTSLINFHKFLCKYEEKVKPVFSFRREIEASTHILNKYSFLIEIIGSVLREIRLLDPELISSQNLLAKLERLVDITQTIGISGGVHFGIGNIDVAESSMNLPPSIPVTVLEGYFADLVKFIINTKIASRQFRGLIIHVNNFDILLSDAKMRKEVVCFFQEIRDLLQIPNVYYFFLGPIPLFRDIISSEKRIKSMFHLTPLVVNPLSKLEVVKALEERMGLLKSRDVAKFISPFSSEVIYKLYDLYQGDVRSIMNGLKAILSQVSEIVLEPLGPNEALLLLGKERWHSLEALSLTDEQIEVLKILATSQEMITQKDLAKLTNKAPSNISGYYLNPLKDAGIIELKKKKGNLKYWGLTQDYIPIKFILEAKKIIQQKTEENMQQLALFT</sequence>
<dbReference type="Gene3D" id="1.10.10.10">
    <property type="entry name" value="Winged helix-like DNA-binding domain superfamily/Winged helix DNA-binding domain"/>
    <property type="match status" value="1"/>
</dbReference>
<dbReference type="SUPFAM" id="SSF46785">
    <property type="entry name" value="Winged helix' DNA-binding domain"/>
    <property type="match status" value="1"/>
</dbReference>
<reference evidence="2" key="1">
    <citation type="submission" date="2017-09" db="EMBL/GenBank/DDBJ databases">
        <title>Depth-based differentiation of microbial function through sediment-hosted aquifers and enrichment of novel symbionts in the deep terrestrial subsurface.</title>
        <authorList>
            <person name="Probst A.J."/>
            <person name="Ladd B."/>
            <person name="Jarett J.K."/>
            <person name="Geller-Mcgrath D.E."/>
            <person name="Sieber C.M.K."/>
            <person name="Emerson J.B."/>
            <person name="Anantharaman K."/>
            <person name="Thomas B.C."/>
            <person name="Malmstrom R."/>
            <person name="Stieglmeier M."/>
            <person name="Klingl A."/>
            <person name="Woyke T."/>
            <person name="Ryan C.M."/>
            <person name="Banfield J.F."/>
        </authorList>
    </citation>
    <scope>NUCLEOTIDE SEQUENCE [LARGE SCALE GENOMIC DNA]</scope>
</reference>
<protein>
    <submittedName>
        <fullName evidence="1">Uncharacterized protein</fullName>
    </submittedName>
</protein>
<name>A0A2M8EXB5_9BACT</name>
<organism evidence="1 2">
    <name type="scientific">Candidatus Roizmanbacteria bacterium CG_4_9_14_0_2_um_filter_39_13</name>
    <dbReference type="NCBI Taxonomy" id="1974839"/>
    <lineage>
        <taxon>Bacteria</taxon>
        <taxon>Candidatus Roizmaniibacteriota</taxon>
    </lineage>
</organism>
<dbReference type="AlphaFoldDB" id="A0A2M8EXB5"/>
<dbReference type="InterPro" id="IPR036388">
    <property type="entry name" value="WH-like_DNA-bd_sf"/>
</dbReference>
<proteinExistence type="predicted"/>
<dbReference type="InterPro" id="IPR027417">
    <property type="entry name" value="P-loop_NTPase"/>
</dbReference>
<comment type="caution">
    <text evidence="1">The sequence shown here is derived from an EMBL/GenBank/DDBJ whole genome shotgun (WGS) entry which is preliminary data.</text>
</comment>
<evidence type="ECO:0000313" key="2">
    <source>
        <dbReference type="Proteomes" id="UP000231383"/>
    </source>
</evidence>
<gene>
    <name evidence="1" type="ORF">CO051_05230</name>
</gene>
<dbReference type="Gene3D" id="3.40.50.300">
    <property type="entry name" value="P-loop containing nucleotide triphosphate hydrolases"/>
    <property type="match status" value="1"/>
</dbReference>
<dbReference type="InterPro" id="IPR036390">
    <property type="entry name" value="WH_DNA-bd_sf"/>
</dbReference>
<dbReference type="EMBL" id="PFSC01000132">
    <property type="protein sequence ID" value="PJC30550.1"/>
    <property type="molecule type" value="Genomic_DNA"/>
</dbReference>
<dbReference type="SUPFAM" id="SSF52540">
    <property type="entry name" value="P-loop containing nucleoside triphosphate hydrolases"/>
    <property type="match status" value="1"/>
</dbReference>